<evidence type="ECO:0000313" key="2">
    <source>
        <dbReference type="Proteomes" id="UP001519535"/>
    </source>
</evidence>
<comment type="caution">
    <text evidence="1">The sequence shown here is derived from an EMBL/GenBank/DDBJ whole genome shotgun (WGS) entry which is preliminary data.</text>
</comment>
<dbReference type="EMBL" id="JAHCLR010000005">
    <property type="protein sequence ID" value="MBS9532862.1"/>
    <property type="molecule type" value="Genomic_DNA"/>
</dbReference>
<evidence type="ECO:0000313" key="1">
    <source>
        <dbReference type="EMBL" id="MBS9532862.1"/>
    </source>
</evidence>
<accession>A0ABS5RF09</accession>
<dbReference type="RefSeq" id="WP_214091745.1">
    <property type="nucleotide sequence ID" value="NZ_JAHCLR010000005.1"/>
</dbReference>
<keyword evidence="2" id="KW-1185">Reference proteome</keyword>
<name>A0ABS5RF09_9MYCO</name>
<gene>
    <name evidence="1" type="ORF">KIH27_04580</name>
</gene>
<sequence length="255" mass="26818">MDADAIYEIARYRRGEDSDGLSGRRQLITGADGSLAVRHGDGRVSPCPQHSAAAAIAADPGLHGIDPIEVTEICGRRDVLDELPLLLRMLDEAHPPESYEVYVEDDRWDVLETVDGPRAFPEGYAIAGSGTLPDEWVAVRWADPSGAVKPVAVGRLGLVTPAVVADVCVAGRDDPRIAIAARGDDAGAVAGWLLHGGFASTVRAEPDMPAALIGLFAAAAAGGTHAFAELSMALSLGDDVVRDVLGRVADYRLHR</sequence>
<protein>
    <submittedName>
        <fullName evidence="1">Uncharacterized protein</fullName>
    </submittedName>
</protein>
<dbReference type="Proteomes" id="UP001519535">
    <property type="component" value="Unassembled WGS sequence"/>
</dbReference>
<reference evidence="1 2" key="1">
    <citation type="submission" date="2021-05" db="EMBL/GenBank/DDBJ databases">
        <title>Mycobacterium acidophilum sp. nov., an extremely acid-tolerant member of the genus Mycobacterium.</title>
        <authorList>
            <person name="Xia J."/>
        </authorList>
    </citation>
    <scope>NUCLEOTIDE SEQUENCE [LARGE SCALE GENOMIC DNA]</scope>
    <source>
        <strain evidence="1 2">M1</strain>
    </source>
</reference>
<organism evidence="1 2">
    <name type="scientific">Mycolicibacter acidiphilus</name>
    <dbReference type="NCBI Taxonomy" id="2835306"/>
    <lineage>
        <taxon>Bacteria</taxon>
        <taxon>Bacillati</taxon>
        <taxon>Actinomycetota</taxon>
        <taxon>Actinomycetes</taxon>
        <taxon>Mycobacteriales</taxon>
        <taxon>Mycobacteriaceae</taxon>
        <taxon>Mycolicibacter</taxon>
    </lineage>
</organism>
<proteinExistence type="predicted"/>